<gene>
    <name evidence="1" type="ORF">LCGC14_1647480</name>
</gene>
<proteinExistence type="predicted"/>
<accession>A0A0F9HYL8</accession>
<dbReference type="EMBL" id="LAZR01013808">
    <property type="protein sequence ID" value="KKM20247.1"/>
    <property type="molecule type" value="Genomic_DNA"/>
</dbReference>
<dbReference type="AlphaFoldDB" id="A0A0F9HYL8"/>
<comment type="caution">
    <text evidence="1">The sequence shown here is derived from an EMBL/GenBank/DDBJ whole genome shotgun (WGS) entry which is preliminary data.</text>
</comment>
<reference evidence="1" key="1">
    <citation type="journal article" date="2015" name="Nature">
        <title>Complex archaea that bridge the gap between prokaryotes and eukaryotes.</title>
        <authorList>
            <person name="Spang A."/>
            <person name="Saw J.H."/>
            <person name="Jorgensen S.L."/>
            <person name="Zaremba-Niedzwiedzka K."/>
            <person name="Martijn J."/>
            <person name="Lind A.E."/>
            <person name="van Eijk R."/>
            <person name="Schleper C."/>
            <person name="Guy L."/>
            <person name="Ettema T.J."/>
        </authorList>
    </citation>
    <scope>NUCLEOTIDE SEQUENCE</scope>
</reference>
<protein>
    <submittedName>
        <fullName evidence="1">Uncharacterized protein</fullName>
    </submittedName>
</protein>
<organism evidence="1">
    <name type="scientific">marine sediment metagenome</name>
    <dbReference type="NCBI Taxonomy" id="412755"/>
    <lineage>
        <taxon>unclassified sequences</taxon>
        <taxon>metagenomes</taxon>
        <taxon>ecological metagenomes</taxon>
    </lineage>
</organism>
<evidence type="ECO:0000313" key="1">
    <source>
        <dbReference type="EMBL" id="KKM20247.1"/>
    </source>
</evidence>
<sequence length="95" mass="11112">MNKVPEALREVYKVVLKDKVRIESVKEGNDIHVWSREGGNNYKPLWVVLYPGSEGSLIDESSDVSSEKSKRDYWRGTELIYKARKMLRVWRNQGL</sequence>
<name>A0A0F9HYL8_9ZZZZ</name>